<dbReference type="Proteomes" id="UP001242368">
    <property type="component" value="Unassembled WGS sequence"/>
</dbReference>
<dbReference type="InterPro" id="IPR011042">
    <property type="entry name" value="6-blade_b-propeller_TolB-like"/>
</dbReference>
<dbReference type="InterPro" id="IPR036737">
    <property type="entry name" value="OmpA-like_sf"/>
</dbReference>
<organism evidence="7 8">
    <name type="scientific">Paenimyroides ceti</name>
    <dbReference type="NCBI Taxonomy" id="395087"/>
    <lineage>
        <taxon>Bacteria</taxon>
        <taxon>Pseudomonadati</taxon>
        <taxon>Bacteroidota</taxon>
        <taxon>Flavobacteriia</taxon>
        <taxon>Flavobacteriales</taxon>
        <taxon>Flavobacteriaceae</taxon>
        <taxon>Paenimyroides</taxon>
    </lineage>
</organism>
<dbReference type="SUPFAM" id="SSF82171">
    <property type="entry name" value="DPP6 N-terminal domain-like"/>
    <property type="match status" value="1"/>
</dbReference>
<evidence type="ECO:0000256" key="1">
    <source>
        <dbReference type="ARBA" id="ARBA00004442"/>
    </source>
</evidence>
<evidence type="ECO:0000256" key="4">
    <source>
        <dbReference type="PROSITE-ProRule" id="PRU00473"/>
    </source>
</evidence>
<dbReference type="Pfam" id="PF07676">
    <property type="entry name" value="PD40"/>
    <property type="match status" value="2"/>
</dbReference>
<sequence>MKKIYLSLMLMGCVMTGFAQNTPEERLKLADELFSRYQFMDAAEQYKKLTRGDKTDNYINIQLAESYYNIFNTVEAAKWYAKALEVNPGLDAEIHYKYAQMLKASGRYEASNAAMKKFANLKPDDLRSIKFLQNPDYIPKLREQEALFTFEDSGMNDPKYSDFAGILTQDNTFYFTSSRSGKKKTYGWNNQPYLDIYSAPYDLEEGKFKEITPVSELNSKLHDGPVTITADGQTMYFSTESFRNRKYAVDKKKRLKLGKVSVFRATFNGKKWGKLEPVPFNGADYMVSNPSVTPDGKTLYFASDMPGTLGGMDIWKVSINEDGSYGEPVNMGEKVNTEGRESFPFIADNNKLYFASDARQGFGGLDVYSIDLEVPGSVAMNVGDPINTAKDDFALSFYTDKNIGFISTNRVGRDDIYKVHPVCLTEFLITVKDEKTGEILKDAQVSILDQDKNIIETKYSDAYGLVRYDVDCGRNYSLQVSRKDYDSKNVPLQKTKNGKAPVEVQLRPIELLIIDEKIVLGDIYFEFDKSHITQQGAFELNKLVQILERNPNMKIKIEAHTDNKGSDAYNLRLSDQRAKTTLQYIVSKGIASNRLQAQGYGESQPKVDCGENCTPEQDAINRRSEFIITQK</sequence>
<dbReference type="Gene3D" id="2.60.40.1120">
    <property type="entry name" value="Carboxypeptidase-like, regulatory domain"/>
    <property type="match status" value="1"/>
</dbReference>
<dbReference type="SUPFAM" id="SSF103088">
    <property type="entry name" value="OmpA-like"/>
    <property type="match status" value="1"/>
</dbReference>
<evidence type="ECO:0000313" key="7">
    <source>
        <dbReference type="EMBL" id="MDN3708787.1"/>
    </source>
</evidence>
<accession>A0ABT8D0F2</accession>
<dbReference type="InterPro" id="IPR050330">
    <property type="entry name" value="Bact_OuterMem_StrucFunc"/>
</dbReference>
<keyword evidence="3" id="KW-0998">Cell outer membrane</keyword>
<keyword evidence="8" id="KW-1185">Reference proteome</keyword>
<dbReference type="InterPro" id="IPR006665">
    <property type="entry name" value="OmpA-like"/>
</dbReference>
<dbReference type="SUPFAM" id="SSF48452">
    <property type="entry name" value="TPR-like"/>
    <property type="match status" value="1"/>
</dbReference>
<dbReference type="InterPro" id="IPR006664">
    <property type="entry name" value="OMP_bac"/>
</dbReference>
<dbReference type="InterPro" id="IPR011990">
    <property type="entry name" value="TPR-like_helical_dom_sf"/>
</dbReference>
<dbReference type="Pfam" id="PF00691">
    <property type="entry name" value="OmpA"/>
    <property type="match status" value="1"/>
</dbReference>
<dbReference type="PANTHER" id="PTHR30329:SF21">
    <property type="entry name" value="LIPOPROTEIN YIAD-RELATED"/>
    <property type="match status" value="1"/>
</dbReference>
<evidence type="ECO:0000313" key="8">
    <source>
        <dbReference type="Proteomes" id="UP001242368"/>
    </source>
</evidence>
<evidence type="ECO:0000256" key="3">
    <source>
        <dbReference type="ARBA" id="ARBA00023237"/>
    </source>
</evidence>
<dbReference type="Gene3D" id="1.25.40.10">
    <property type="entry name" value="Tetratricopeptide repeat domain"/>
    <property type="match status" value="1"/>
</dbReference>
<evidence type="ECO:0000259" key="6">
    <source>
        <dbReference type="PROSITE" id="PS51123"/>
    </source>
</evidence>
<dbReference type="PANTHER" id="PTHR30329">
    <property type="entry name" value="STATOR ELEMENT OF FLAGELLAR MOTOR COMPLEX"/>
    <property type="match status" value="1"/>
</dbReference>
<keyword evidence="5" id="KW-0732">Signal</keyword>
<protein>
    <submittedName>
        <fullName evidence="7">OmpA family protein</fullName>
    </submittedName>
</protein>
<dbReference type="PRINTS" id="PR01021">
    <property type="entry name" value="OMPADOMAIN"/>
</dbReference>
<dbReference type="InterPro" id="IPR011659">
    <property type="entry name" value="WD40"/>
</dbReference>
<dbReference type="CDD" id="cd07185">
    <property type="entry name" value="OmpA_C-like"/>
    <property type="match status" value="1"/>
</dbReference>
<proteinExistence type="predicted"/>
<feature type="domain" description="OmpA-like" evidence="6">
    <location>
        <begin position="514"/>
        <end position="631"/>
    </location>
</feature>
<dbReference type="RefSeq" id="WP_290364638.1">
    <property type="nucleotide sequence ID" value="NZ_JAUFQU010000001.1"/>
</dbReference>
<reference evidence="8" key="1">
    <citation type="journal article" date="2019" name="Int. J. Syst. Evol. Microbiol.">
        <title>The Global Catalogue of Microorganisms (GCM) 10K type strain sequencing project: providing services to taxonomists for standard genome sequencing and annotation.</title>
        <authorList>
            <consortium name="The Broad Institute Genomics Platform"/>
            <consortium name="The Broad Institute Genome Sequencing Center for Infectious Disease"/>
            <person name="Wu L."/>
            <person name="Ma J."/>
        </authorList>
    </citation>
    <scope>NUCLEOTIDE SEQUENCE [LARGE SCALE GENOMIC DNA]</scope>
    <source>
        <strain evidence="8">CECT 7184</strain>
    </source>
</reference>
<dbReference type="Gene3D" id="2.120.10.30">
    <property type="entry name" value="TolB, C-terminal domain"/>
    <property type="match status" value="1"/>
</dbReference>
<feature type="chain" id="PRO_5045841576" evidence="5">
    <location>
        <begin position="20"/>
        <end position="631"/>
    </location>
</feature>
<comment type="caution">
    <text evidence="7">The sequence shown here is derived from an EMBL/GenBank/DDBJ whole genome shotgun (WGS) entry which is preliminary data.</text>
</comment>
<gene>
    <name evidence="7" type="ORF">QW060_16920</name>
</gene>
<comment type="subcellular location">
    <subcellularLocation>
        <location evidence="1">Cell outer membrane</location>
    </subcellularLocation>
</comment>
<dbReference type="EMBL" id="JAUFQU010000001">
    <property type="protein sequence ID" value="MDN3708787.1"/>
    <property type="molecule type" value="Genomic_DNA"/>
</dbReference>
<name>A0ABT8D0F2_9FLAO</name>
<feature type="signal peptide" evidence="5">
    <location>
        <begin position="1"/>
        <end position="19"/>
    </location>
</feature>
<dbReference type="Gene3D" id="3.30.1330.60">
    <property type="entry name" value="OmpA-like domain"/>
    <property type="match status" value="1"/>
</dbReference>
<keyword evidence="2 4" id="KW-0472">Membrane</keyword>
<evidence type="ECO:0000256" key="2">
    <source>
        <dbReference type="ARBA" id="ARBA00023136"/>
    </source>
</evidence>
<dbReference type="PROSITE" id="PS51123">
    <property type="entry name" value="OMPA_2"/>
    <property type="match status" value="1"/>
</dbReference>
<evidence type="ECO:0000256" key="5">
    <source>
        <dbReference type="SAM" id="SignalP"/>
    </source>
</evidence>